<evidence type="ECO:0000259" key="4">
    <source>
        <dbReference type="PROSITE" id="PS50048"/>
    </source>
</evidence>
<sequence>MTESQGCWSCRIRRKKCDLGRPVCGICAALHITCHTGSRRPPWFDGGTEQARVAAALKEEVRQGAAHRRQVAHIQRLEERSSSIAIHNDEDQADRNLEDDDKSINRGSHGHYDNGDHRHTDGSTDSSELPITTEGSELDLGFIMHYMDHVFPLFFPFYRASMLDDGRGWLLAQILKNPTLLSTVSCMTLFVFSIQVPDTFANKAPPCSAILWDKVTLQLEEAFSTIKGDIARLFPPASKSAAYAPSSVLSPANMSPLSSSIADLRHMCGLLTSIVQLICFEIGIGNSENCVTHLDAALELFDIIVKISLKHTVDGNNEQQQQWPGLSLVFRAIAGPPWTLGTYSGPIPRNADQVAFRFFSSILVVYDTMMSTALLRAPRPCEAPSSSSSSPIDYNSGRNTNGRRIHNSNPEFRMDLLDAEAIIGCQSWVLVVIGEIATLAAWKKERQAQADMAELDSRTTHLRLTLETGLAELPAHPPRSTSSTSAAETAATPDGISSLRATGMAPNTPAQQSWSTTTRSHIVRMTSRIWAHAADIYLSVVVSGWQSRAEALDKHIQEILGVLEELRAIDDHRHRETEMYDWPILKTLAWPFCVVGCFAKPGSDRTRSLYGKALTLGDTLYKTWT</sequence>
<protein>
    <submittedName>
        <fullName evidence="5">C6 zink-finger PRO1A</fullName>
    </submittedName>
</protein>
<dbReference type="InterPro" id="IPR021858">
    <property type="entry name" value="Fun_TF"/>
</dbReference>
<proteinExistence type="predicted"/>
<feature type="compositionally biased region" description="Polar residues" evidence="3">
    <location>
        <begin position="391"/>
        <end position="400"/>
    </location>
</feature>
<evidence type="ECO:0000256" key="1">
    <source>
        <dbReference type="ARBA" id="ARBA00004123"/>
    </source>
</evidence>
<keyword evidence="6" id="KW-1185">Reference proteome</keyword>
<feature type="region of interest" description="Disordered" evidence="3">
    <location>
        <begin position="379"/>
        <end position="406"/>
    </location>
</feature>
<feature type="compositionally biased region" description="Basic and acidic residues" evidence="3">
    <location>
        <begin position="110"/>
        <end position="122"/>
    </location>
</feature>
<dbReference type="GO" id="GO:0008270">
    <property type="term" value="F:zinc ion binding"/>
    <property type="evidence" value="ECO:0007669"/>
    <property type="project" value="InterPro"/>
</dbReference>
<gene>
    <name evidence="5" type="ORF">FMEXI_2352</name>
</gene>
<dbReference type="Proteomes" id="UP000522262">
    <property type="component" value="Unassembled WGS sequence"/>
</dbReference>
<feature type="region of interest" description="Disordered" evidence="3">
    <location>
        <begin position="470"/>
        <end position="516"/>
    </location>
</feature>
<dbReference type="SUPFAM" id="SSF57701">
    <property type="entry name" value="Zn2/Cys6 DNA-binding domain"/>
    <property type="match status" value="1"/>
</dbReference>
<comment type="subcellular location">
    <subcellularLocation>
        <location evidence="1">Nucleus</location>
    </subcellularLocation>
</comment>
<evidence type="ECO:0000256" key="3">
    <source>
        <dbReference type="SAM" id="MobiDB-lite"/>
    </source>
</evidence>
<keyword evidence="2" id="KW-0539">Nucleus</keyword>
<feature type="region of interest" description="Disordered" evidence="3">
    <location>
        <begin position="82"/>
        <end position="130"/>
    </location>
</feature>
<dbReference type="GO" id="GO:0005634">
    <property type="term" value="C:nucleus"/>
    <property type="evidence" value="ECO:0007669"/>
    <property type="project" value="UniProtKB-SubCell"/>
</dbReference>
<dbReference type="Pfam" id="PF00172">
    <property type="entry name" value="Zn_clus"/>
    <property type="match status" value="1"/>
</dbReference>
<accession>A0A8H5N6N9</accession>
<dbReference type="PROSITE" id="PS50048">
    <property type="entry name" value="ZN2_CY6_FUNGAL_2"/>
    <property type="match status" value="1"/>
</dbReference>
<name>A0A8H5N6N9_9HYPO</name>
<dbReference type="CDD" id="cd00067">
    <property type="entry name" value="GAL4"/>
    <property type="match status" value="1"/>
</dbReference>
<dbReference type="AlphaFoldDB" id="A0A8H5N6N9"/>
<feature type="compositionally biased region" description="Low complexity" evidence="3">
    <location>
        <begin position="480"/>
        <end position="492"/>
    </location>
</feature>
<evidence type="ECO:0000256" key="2">
    <source>
        <dbReference type="ARBA" id="ARBA00023242"/>
    </source>
</evidence>
<feature type="compositionally biased region" description="Basic and acidic residues" evidence="3">
    <location>
        <begin position="82"/>
        <end position="96"/>
    </location>
</feature>
<dbReference type="PANTHER" id="PTHR37534">
    <property type="entry name" value="TRANSCRIPTIONAL ACTIVATOR PROTEIN UGA3"/>
    <property type="match status" value="1"/>
</dbReference>
<dbReference type="Pfam" id="PF11951">
    <property type="entry name" value="Fungal_trans_2"/>
    <property type="match status" value="1"/>
</dbReference>
<dbReference type="SMART" id="SM00066">
    <property type="entry name" value="GAL4"/>
    <property type="match status" value="1"/>
</dbReference>
<organism evidence="5 6">
    <name type="scientific">Fusarium mexicanum</name>
    <dbReference type="NCBI Taxonomy" id="751941"/>
    <lineage>
        <taxon>Eukaryota</taxon>
        <taxon>Fungi</taxon>
        <taxon>Dikarya</taxon>
        <taxon>Ascomycota</taxon>
        <taxon>Pezizomycotina</taxon>
        <taxon>Sordariomycetes</taxon>
        <taxon>Hypocreomycetidae</taxon>
        <taxon>Hypocreales</taxon>
        <taxon>Nectriaceae</taxon>
        <taxon>Fusarium</taxon>
        <taxon>Fusarium fujikuroi species complex</taxon>
    </lineage>
</organism>
<dbReference type="InterPro" id="IPR036864">
    <property type="entry name" value="Zn2-C6_fun-type_DNA-bd_sf"/>
</dbReference>
<evidence type="ECO:0000313" key="5">
    <source>
        <dbReference type="EMBL" id="KAF5553703.1"/>
    </source>
</evidence>
<comment type="caution">
    <text evidence="5">The sequence shown here is derived from an EMBL/GenBank/DDBJ whole genome shotgun (WGS) entry which is preliminary data.</text>
</comment>
<dbReference type="PROSITE" id="PS00463">
    <property type="entry name" value="ZN2_CY6_FUNGAL_1"/>
    <property type="match status" value="1"/>
</dbReference>
<reference evidence="5 6" key="1">
    <citation type="submission" date="2020-05" db="EMBL/GenBank/DDBJ databases">
        <title>Identification and distribution of gene clusters putatively required for synthesis of sphingolipid metabolism inhibitors in phylogenetically diverse species of the filamentous fungus Fusarium.</title>
        <authorList>
            <person name="Kim H.-S."/>
            <person name="Busman M."/>
            <person name="Brown D.W."/>
            <person name="Divon H."/>
            <person name="Uhlig S."/>
            <person name="Proctor R.H."/>
        </authorList>
    </citation>
    <scope>NUCLEOTIDE SEQUENCE [LARGE SCALE GENOMIC DNA]</scope>
    <source>
        <strain evidence="5 6">NRRL 53147</strain>
    </source>
</reference>
<evidence type="ECO:0000313" key="6">
    <source>
        <dbReference type="Proteomes" id="UP000522262"/>
    </source>
</evidence>
<dbReference type="PANTHER" id="PTHR37534:SF20">
    <property type="entry name" value="PRO1A C6 ZINK-FINGER PROTEIN"/>
    <property type="match status" value="1"/>
</dbReference>
<dbReference type="InterPro" id="IPR001138">
    <property type="entry name" value="Zn2Cys6_DnaBD"/>
</dbReference>
<feature type="domain" description="Zn(2)-C6 fungal-type" evidence="4">
    <location>
        <begin position="6"/>
        <end position="36"/>
    </location>
</feature>
<dbReference type="GO" id="GO:0000981">
    <property type="term" value="F:DNA-binding transcription factor activity, RNA polymerase II-specific"/>
    <property type="evidence" value="ECO:0007669"/>
    <property type="project" value="InterPro"/>
</dbReference>
<dbReference type="EMBL" id="JAAOAM010000051">
    <property type="protein sequence ID" value="KAF5553703.1"/>
    <property type="molecule type" value="Genomic_DNA"/>
</dbReference>
<dbReference type="Gene3D" id="4.10.240.10">
    <property type="entry name" value="Zn(2)-C6 fungal-type DNA-binding domain"/>
    <property type="match status" value="1"/>
</dbReference>